<name>A0A9X2SK90_9PSEU</name>
<reference evidence="2" key="1">
    <citation type="submission" date="2022-06" db="EMBL/GenBank/DDBJ databases">
        <title>Amycolatopsis iheyaensis sp. nov., a new species of the genus Amycolatopsis isolated from soil in Iheya island, Japan.</title>
        <authorList>
            <person name="Ngamcharungchit C."/>
            <person name="Kanto H."/>
            <person name="Take A."/>
            <person name="Intra B."/>
            <person name="Matsumoto A."/>
            <person name="Panbangred W."/>
            <person name="Inahashi Y."/>
        </authorList>
    </citation>
    <scope>NUCLEOTIDE SEQUENCE</scope>
    <source>
        <strain evidence="2">OK19-0408</strain>
    </source>
</reference>
<keyword evidence="1" id="KW-0812">Transmembrane</keyword>
<accession>A0A9X2SK90</accession>
<dbReference type="EMBL" id="JAMXQV010000010">
    <property type="protein sequence ID" value="MCR6485229.1"/>
    <property type="molecule type" value="Genomic_DNA"/>
</dbReference>
<feature type="transmembrane region" description="Helical" evidence="1">
    <location>
        <begin position="106"/>
        <end position="125"/>
    </location>
</feature>
<organism evidence="2 3">
    <name type="scientific">Amycolatopsis iheyensis</name>
    <dbReference type="NCBI Taxonomy" id="2945988"/>
    <lineage>
        <taxon>Bacteria</taxon>
        <taxon>Bacillati</taxon>
        <taxon>Actinomycetota</taxon>
        <taxon>Actinomycetes</taxon>
        <taxon>Pseudonocardiales</taxon>
        <taxon>Pseudonocardiaceae</taxon>
        <taxon>Amycolatopsis</taxon>
    </lineage>
</organism>
<protein>
    <submittedName>
        <fullName evidence="2">Uncharacterized protein</fullName>
    </submittedName>
</protein>
<dbReference type="RefSeq" id="WP_257921845.1">
    <property type="nucleotide sequence ID" value="NZ_JAMXQV010000010.1"/>
</dbReference>
<feature type="transmembrane region" description="Helical" evidence="1">
    <location>
        <begin position="71"/>
        <end position="94"/>
    </location>
</feature>
<keyword evidence="1" id="KW-0472">Membrane</keyword>
<proteinExistence type="predicted"/>
<feature type="transmembrane region" description="Helical" evidence="1">
    <location>
        <begin position="137"/>
        <end position="160"/>
    </location>
</feature>
<feature type="transmembrane region" description="Helical" evidence="1">
    <location>
        <begin position="12"/>
        <end position="31"/>
    </location>
</feature>
<dbReference type="AlphaFoldDB" id="A0A9X2SK90"/>
<evidence type="ECO:0000313" key="3">
    <source>
        <dbReference type="Proteomes" id="UP001144096"/>
    </source>
</evidence>
<sequence>MDRFTQPARFAAALAGLALALTIAGTFLPFFRIEQAMGAGSGESMHNVLRAWRIDYAFPGQPEQTSPGPPLGLPLVLASVLLLAALVLTVRQAATGRPLAAARRTTLVAAAFLAGAVCTIAVQGAGNLFEDGAPLTVTTVLAGLWLLFAAVLVAAGAAALTHRAAAASRPEWADPTVAYADTTTPPSGVAITVLPPEDD</sequence>
<evidence type="ECO:0000256" key="1">
    <source>
        <dbReference type="SAM" id="Phobius"/>
    </source>
</evidence>
<keyword evidence="1" id="KW-1133">Transmembrane helix</keyword>
<evidence type="ECO:0000313" key="2">
    <source>
        <dbReference type="EMBL" id="MCR6485229.1"/>
    </source>
</evidence>
<keyword evidence="3" id="KW-1185">Reference proteome</keyword>
<gene>
    <name evidence="2" type="ORF">M8542_20585</name>
</gene>
<comment type="caution">
    <text evidence="2">The sequence shown here is derived from an EMBL/GenBank/DDBJ whole genome shotgun (WGS) entry which is preliminary data.</text>
</comment>
<dbReference type="Proteomes" id="UP001144096">
    <property type="component" value="Unassembled WGS sequence"/>
</dbReference>